<dbReference type="AlphaFoldDB" id="A0AAN1FJZ1"/>
<reference evidence="3" key="1">
    <citation type="submission" date="2016-12" db="EMBL/GenBank/DDBJ databases">
        <title>Comparative genomic analysis reveals the diversity, evolution, and environmental adaptation strategies of the genus Vibrio.</title>
        <authorList>
            <person name="Lin H."/>
            <person name="Wang X."/>
            <person name="Zhang X.-H."/>
        </authorList>
    </citation>
    <scope>NUCLEOTIDE SEQUENCE [LARGE SCALE GENOMIC DNA]</scope>
    <source>
        <strain evidence="3">QT6D1</strain>
    </source>
</reference>
<dbReference type="Proteomes" id="UP000197092">
    <property type="component" value="Chromosome 2"/>
</dbReference>
<feature type="transmembrane region" description="Helical" evidence="1">
    <location>
        <begin position="191"/>
        <end position="210"/>
    </location>
</feature>
<dbReference type="RefSeq" id="WP_088878069.1">
    <property type="nucleotide sequence ID" value="NZ_CP018309.1"/>
</dbReference>
<feature type="transmembrane region" description="Helical" evidence="1">
    <location>
        <begin position="157"/>
        <end position="179"/>
    </location>
</feature>
<dbReference type="EMBL" id="CP018309">
    <property type="protein sequence ID" value="ASI92035.1"/>
    <property type="molecule type" value="Genomic_DNA"/>
</dbReference>
<feature type="transmembrane region" description="Helical" evidence="1">
    <location>
        <begin position="117"/>
        <end position="145"/>
    </location>
</feature>
<evidence type="ECO:0000313" key="3">
    <source>
        <dbReference type="Proteomes" id="UP000197092"/>
    </source>
</evidence>
<evidence type="ECO:0000256" key="1">
    <source>
        <dbReference type="SAM" id="Phobius"/>
    </source>
</evidence>
<feature type="transmembrane region" description="Helical" evidence="1">
    <location>
        <begin position="12"/>
        <end position="33"/>
    </location>
</feature>
<keyword evidence="1" id="KW-0472">Membrane</keyword>
<gene>
    <name evidence="2" type="ORF">BSZ05_19620</name>
</gene>
<dbReference type="KEGG" id="vsh:BSZ05_19620"/>
<keyword evidence="1" id="KW-1133">Transmembrane helix</keyword>
<dbReference type="Gene3D" id="2.180.10.10">
    <property type="entry name" value="RHS repeat-associated core"/>
    <property type="match status" value="1"/>
</dbReference>
<sequence length="288" mass="30482">MENLQDKSKRTFLKNSINIAIASSITGLITPSISQAMLRSTYSPLFTSNSIGYKGYMHYEGVKNYIIGPGRVYSPYLSHFLSPDRLAPFEDAGVNRYAYRDPINNIDPTGYLSWQAWLGIGLGIVAILTGGIGLVSSFGAIGSAIYSTVSGFVAAKIALGTIAGISGITSGTLAIASGIISESNPSVSLDLGLAATVFGVTSTVSGLLSFGMGKLATHFALPQNSRFASTSLHIFKTSRGSALSAPASIRPIAFAQKVTQHNLWWGARIFAVSRSSYSVQAQVRARLL</sequence>
<organism evidence="2 3">
    <name type="scientific">Vibrio mediterranei</name>
    <dbReference type="NCBI Taxonomy" id="689"/>
    <lineage>
        <taxon>Bacteria</taxon>
        <taxon>Pseudomonadati</taxon>
        <taxon>Pseudomonadota</taxon>
        <taxon>Gammaproteobacteria</taxon>
        <taxon>Vibrionales</taxon>
        <taxon>Vibrionaceae</taxon>
        <taxon>Vibrio</taxon>
    </lineage>
</organism>
<name>A0AAN1FJZ1_9VIBR</name>
<proteinExistence type="predicted"/>
<dbReference type="InterPro" id="IPR022385">
    <property type="entry name" value="Rhs_assc_core"/>
</dbReference>
<protein>
    <recommendedName>
        <fullName evidence="4">RHS repeat-associated core domain-containing protein</fullName>
    </recommendedName>
</protein>
<keyword evidence="1" id="KW-0812">Transmembrane</keyword>
<evidence type="ECO:0008006" key="4">
    <source>
        <dbReference type="Google" id="ProtNLM"/>
    </source>
</evidence>
<evidence type="ECO:0000313" key="2">
    <source>
        <dbReference type="EMBL" id="ASI92035.1"/>
    </source>
</evidence>
<accession>A0AAN1FJZ1</accession>
<dbReference type="NCBIfam" id="TIGR03696">
    <property type="entry name" value="Rhs_assc_core"/>
    <property type="match status" value="1"/>
</dbReference>